<gene>
    <name evidence="6" type="ORF">DLM_2283</name>
</gene>
<evidence type="ECO:0000256" key="1">
    <source>
        <dbReference type="ARBA" id="ARBA00022676"/>
    </source>
</evidence>
<dbReference type="InterPro" id="IPR002201">
    <property type="entry name" value="Glyco_trans_9"/>
</dbReference>
<proteinExistence type="inferred from homology"/>
<dbReference type="GO" id="GO:0009244">
    <property type="term" value="P:lipopolysaccharide core region biosynthetic process"/>
    <property type="evidence" value="ECO:0007669"/>
    <property type="project" value="TreeGrafter"/>
</dbReference>
<name>A0A3G9GDG9_9NEIS</name>
<dbReference type="FunFam" id="3.40.50.2000:FF:000023">
    <property type="entry name" value="ADP-heptose--LPS heptosyltransferase II"/>
    <property type="match status" value="1"/>
</dbReference>
<dbReference type="PANTHER" id="PTHR30160:SF7">
    <property type="entry name" value="ADP-HEPTOSE--LPS HEPTOSYLTRANSFERASE 2"/>
    <property type="match status" value="1"/>
</dbReference>
<keyword evidence="1 6" id="KW-0328">Glycosyltransferase</keyword>
<dbReference type="GO" id="GO:0005829">
    <property type="term" value="C:cytosol"/>
    <property type="evidence" value="ECO:0007669"/>
    <property type="project" value="TreeGrafter"/>
</dbReference>
<dbReference type="EMBL" id="AP018823">
    <property type="protein sequence ID" value="BBF85898.1"/>
    <property type="molecule type" value="Genomic_DNA"/>
</dbReference>
<keyword evidence="2 6" id="KW-0808">Transferase</keyword>
<protein>
    <recommendedName>
        <fullName evidence="4">lipopolysaccharide heptosyltransferase II</fullName>
        <ecNumber evidence="4">2.4.99.24</ecNumber>
    </recommendedName>
</protein>
<sequence length="356" mass="39237">MEAEPFMKKKILVIGPSWVGDSVMAQPLYQRLHQRHPGLELHVFAPAWTLPLLARMPEVAKAHLNPFGHGALRLRERWQTARKLKAEGFDQAIVLPNSIKSALIPLFAGIPLRTGFIGESRYWILNDTRELDEQELPMMVERFCALAETRNTPLPRPIAHPALVTNPQSQLETARRLHLDTSRPVVAFCPGAEYGPAKRWPARHFAELAKRFAAAGFAVWLFGSGKDKDIGDDIARLADGTAINLCGSTGLEEAIDLMGLTRLAVCNDSGLMHVAAALGKPLVALYGSSSPDFTPPLSDQAAVVSLNLDCSPCFERKCPYQHTNCLEQLGPEMAWQAALRFLPELGHSTIQLTRST</sequence>
<dbReference type="Proteomes" id="UP000198290">
    <property type="component" value="Chromosome"/>
</dbReference>
<dbReference type="STRING" id="332411.VI06_02025"/>
<dbReference type="Gene3D" id="3.40.50.2000">
    <property type="entry name" value="Glycogen Phosphorylase B"/>
    <property type="match status" value="2"/>
</dbReference>
<evidence type="ECO:0000256" key="3">
    <source>
        <dbReference type="ARBA" id="ARBA00043995"/>
    </source>
</evidence>
<dbReference type="InterPro" id="IPR011910">
    <property type="entry name" value="RfaF"/>
</dbReference>
<evidence type="ECO:0000256" key="4">
    <source>
        <dbReference type="ARBA" id="ARBA00044042"/>
    </source>
</evidence>
<dbReference type="EC" id="2.4.99.24" evidence="4"/>
<comment type="catalytic activity">
    <reaction evidence="5">
        <text>an L-alpha-D-Hep-(1-&gt;5)-[alpha-Kdo-(2-&gt;4)]-alpha-Kdo-(2-&gt;6)-lipid A + ADP-L-glycero-beta-D-manno-heptose = an L-alpha-D-Hep-(1-&gt;3)-L-alpha-D-Hep-(1-&gt;5)-[alpha-Kdo-(2-&gt;4)]-alpha-Kdo-(2-&gt;6)-lipid A + ADP + H(+)</text>
        <dbReference type="Rhea" id="RHEA:74071"/>
        <dbReference type="ChEBI" id="CHEBI:15378"/>
        <dbReference type="ChEBI" id="CHEBI:61506"/>
        <dbReference type="ChEBI" id="CHEBI:193068"/>
        <dbReference type="ChEBI" id="CHEBI:193069"/>
        <dbReference type="ChEBI" id="CHEBI:456216"/>
        <dbReference type="EC" id="2.4.99.24"/>
    </reaction>
</comment>
<keyword evidence="7" id="KW-1185">Reference proteome</keyword>
<organism evidence="6 7">
    <name type="scientific">Aquitalea magnusonii</name>
    <dbReference type="NCBI Taxonomy" id="332411"/>
    <lineage>
        <taxon>Bacteria</taxon>
        <taxon>Pseudomonadati</taxon>
        <taxon>Pseudomonadota</taxon>
        <taxon>Betaproteobacteria</taxon>
        <taxon>Neisseriales</taxon>
        <taxon>Chromobacteriaceae</taxon>
        <taxon>Aquitalea</taxon>
    </lineage>
</organism>
<evidence type="ECO:0000256" key="2">
    <source>
        <dbReference type="ARBA" id="ARBA00022679"/>
    </source>
</evidence>
<reference evidence="7" key="3">
    <citation type="journal article" date="2017" name="Plant Physiol. Biochem.">
        <title>Differential oxidative and antioxidative response of duckweed Lemna minor toward plant growth promoting/inhibiting bacteria.</title>
        <authorList>
            <person name="Ishizawa H."/>
            <person name="Kuroda M."/>
            <person name="Morikawa M."/>
            <person name="Ike M."/>
        </authorList>
    </citation>
    <scope>NUCLEOTIDE SEQUENCE [LARGE SCALE GENOMIC DNA]</scope>
    <source>
        <strain evidence="7">H3</strain>
    </source>
</reference>
<comment type="similarity">
    <text evidence="3">Belongs to the glycosyltransferase 9 family.</text>
</comment>
<reference evidence="7" key="1">
    <citation type="journal article" date="2017" name="Biotechnol. Biofuels">
        <title>Evaluation of environmental bacterial communities as a factor affecting the growth of duckweed Lemna minor.</title>
        <authorList>
            <person name="Ishizawa H."/>
            <person name="Kuroda M."/>
            <person name="Morikawa M."/>
            <person name="Ike M."/>
        </authorList>
    </citation>
    <scope>NUCLEOTIDE SEQUENCE [LARGE SCALE GENOMIC DNA]</scope>
    <source>
        <strain evidence="7">H3</strain>
    </source>
</reference>
<dbReference type="Pfam" id="PF01075">
    <property type="entry name" value="Glyco_transf_9"/>
    <property type="match status" value="1"/>
</dbReference>
<dbReference type="GO" id="GO:0008713">
    <property type="term" value="F:ADP-heptose-lipopolysaccharide heptosyltransferase activity"/>
    <property type="evidence" value="ECO:0007669"/>
    <property type="project" value="UniProtKB-EC"/>
</dbReference>
<dbReference type="InterPro" id="IPR051199">
    <property type="entry name" value="LPS_LOS_Heptosyltrfase"/>
</dbReference>
<dbReference type="PANTHER" id="PTHR30160">
    <property type="entry name" value="TETRAACYLDISACCHARIDE 4'-KINASE-RELATED"/>
    <property type="match status" value="1"/>
</dbReference>
<dbReference type="SUPFAM" id="SSF53756">
    <property type="entry name" value="UDP-Glycosyltransferase/glycogen phosphorylase"/>
    <property type="match status" value="1"/>
</dbReference>
<reference evidence="6 7" key="2">
    <citation type="journal article" date="2017" name="Genome Announc.">
        <title>Draft genome sequence of Aquitalea magnusonii strain H3, a plant growth-promoting bacterium of duckweed Lemna minor.</title>
        <authorList>
            <person name="Ishizawa H."/>
            <person name="Kuroda M."/>
            <person name="Ike M."/>
        </authorList>
    </citation>
    <scope>NUCLEOTIDE SEQUENCE [LARGE SCALE GENOMIC DNA]</scope>
    <source>
        <strain evidence="6 7">H3</strain>
    </source>
</reference>
<evidence type="ECO:0000313" key="6">
    <source>
        <dbReference type="EMBL" id="BBF85898.1"/>
    </source>
</evidence>
<dbReference type="NCBIfam" id="TIGR02195">
    <property type="entry name" value="heptsyl_trn_II"/>
    <property type="match status" value="1"/>
</dbReference>
<evidence type="ECO:0000256" key="5">
    <source>
        <dbReference type="ARBA" id="ARBA00047503"/>
    </source>
</evidence>
<dbReference type="CDD" id="cd03789">
    <property type="entry name" value="GT9_LPS_heptosyltransferase"/>
    <property type="match status" value="1"/>
</dbReference>
<dbReference type="KEGG" id="amah:DLM_2283"/>
<accession>A0A3G9GDG9</accession>
<dbReference type="AlphaFoldDB" id="A0A3G9GDG9"/>
<evidence type="ECO:0000313" key="7">
    <source>
        <dbReference type="Proteomes" id="UP000198290"/>
    </source>
</evidence>